<gene>
    <name evidence="1" type="ORF">AWB85_03680</name>
</gene>
<proteinExistence type="predicted"/>
<name>A0A179VHE2_9MYCO</name>
<accession>A0A179VHE2</accession>
<dbReference type="EMBL" id="LQYE01000001">
    <property type="protein sequence ID" value="OAT71077.1"/>
    <property type="molecule type" value="Genomic_DNA"/>
</dbReference>
<protein>
    <submittedName>
        <fullName evidence="1">Uncharacterized protein</fullName>
    </submittedName>
</protein>
<evidence type="ECO:0000313" key="1">
    <source>
        <dbReference type="EMBL" id="OAT71077.1"/>
    </source>
</evidence>
<comment type="caution">
    <text evidence="1">The sequence shown here is derived from an EMBL/GenBank/DDBJ whole genome shotgun (WGS) entry which is preliminary data.</text>
</comment>
<sequence>MVTAALATALSGCTVYQTLTKPTEVPQTTVAPTVSDQEQIRQVTAEMGKALAGLDLDAGNALTCPRYQVSSRTADSKLVPSINSWKGTQDALMYGDTSTLASDVAQQFPSAGSGERASLVRAIVNRDQFSYSTGVLQILRESTAVEKFAIDNIKIVGDSATGDITATYSFGGSGTQTQTKPNQFRKEGGKWAWCQQPPPGLFTQWTSPASAQTSA</sequence>
<dbReference type="AlphaFoldDB" id="A0A179VHE2"/>
<dbReference type="RefSeq" id="WP_064628247.1">
    <property type="nucleotide sequence ID" value="NZ_LQYE01000001.1"/>
</dbReference>
<reference evidence="1 2" key="1">
    <citation type="submission" date="2016-01" db="EMBL/GenBank/DDBJ databases">
        <title>Mycobacterium immunogenum strain CD11_6 genome sequencing and assembly.</title>
        <authorList>
            <person name="Kaur G."/>
            <person name="Nair G.R."/>
            <person name="Mayilraj S."/>
        </authorList>
    </citation>
    <scope>NUCLEOTIDE SEQUENCE [LARGE SCALE GENOMIC DNA]</scope>
    <source>
        <strain evidence="1 2">CD11-6</strain>
    </source>
</reference>
<dbReference type="Proteomes" id="UP000186919">
    <property type="component" value="Unassembled WGS sequence"/>
</dbReference>
<evidence type="ECO:0000313" key="2">
    <source>
        <dbReference type="Proteomes" id="UP000186919"/>
    </source>
</evidence>
<organism evidence="1 2">
    <name type="scientific">Mycobacteroides immunogenum</name>
    <dbReference type="NCBI Taxonomy" id="83262"/>
    <lineage>
        <taxon>Bacteria</taxon>
        <taxon>Bacillati</taxon>
        <taxon>Actinomycetota</taxon>
        <taxon>Actinomycetes</taxon>
        <taxon>Mycobacteriales</taxon>
        <taxon>Mycobacteriaceae</taxon>
        <taxon>Mycobacteroides</taxon>
    </lineage>
</organism>